<feature type="domain" description="BHLH" evidence="5">
    <location>
        <begin position="97"/>
        <end position="147"/>
    </location>
</feature>
<dbReference type="GO" id="GO:0003700">
    <property type="term" value="F:DNA-binding transcription factor activity"/>
    <property type="evidence" value="ECO:0007669"/>
    <property type="project" value="InterPro"/>
</dbReference>
<reference evidence="6" key="1">
    <citation type="submission" date="2019-05" db="EMBL/GenBank/DDBJ databases">
        <title>The de novo reference genome and transcriptome assemblies of the wild tomato species Solanum chilense.</title>
        <authorList>
            <person name="Stam R."/>
            <person name="Nosenko T."/>
            <person name="Hoerger A.C."/>
            <person name="Stephan W."/>
            <person name="Seidel M.A."/>
            <person name="Kuhn J.M.M."/>
            <person name="Haberer G."/>
            <person name="Tellier A."/>
        </authorList>
    </citation>
    <scope>NUCLEOTIDE SEQUENCE</scope>
    <source>
        <tissue evidence="6">Mature leaves</tissue>
    </source>
</reference>
<evidence type="ECO:0000313" key="6">
    <source>
        <dbReference type="EMBL" id="TMW81336.1"/>
    </source>
</evidence>
<dbReference type="CDD" id="cd11393">
    <property type="entry name" value="bHLH_AtbHLH_like"/>
    <property type="match status" value="1"/>
</dbReference>
<dbReference type="SMART" id="SM00353">
    <property type="entry name" value="HLH"/>
    <property type="match status" value="1"/>
</dbReference>
<gene>
    <name evidence="6" type="ORF">EJD97_010270</name>
</gene>
<dbReference type="InterPro" id="IPR011598">
    <property type="entry name" value="bHLH_dom"/>
</dbReference>
<dbReference type="AlphaFoldDB" id="A0A6N2AGG6"/>
<sequence>MNGGGEINHVFSWEIDDVLSYLNLNDNQIGSGTTFEGDMMTDPIIFDTYQLLTVVNEVVESRTNVAKKRSPPNLKKNGKGIAEPKFSVDGVGDKGSLEHEIHIWTERKRTKKIGILFETLRALIPNISAKADKCTIIDKAVNHILKLKNAFEKLTRENLEGLQEHNIRLMSSQKFPDVGNSWENYLGDQGTT</sequence>
<evidence type="ECO:0000256" key="2">
    <source>
        <dbReference type="ARBA" id="ARBA00023015"/>
    </source>
</evidence>
<accession>A0A6N2AGG6</accession>
<feature type="non-terminal residue" evidence="6">
    <location>
        <position position="192"/>
    </location>
</feature>
<dbReference type="GO" id="GO:0005634">
    <property type="term" value="C:nucleus"/>
    <property type="evidence" value="ECO:0007669"/>
    <property type="project" value="UniProtKB-SubCell"/>
</dbReference>
<evidence type="ECO:0000256" key="4">
    <source>
        <dbReference type="ARBA" id="ARBA00023242"/>
    </source>
</evidence>
<dbReference type="InterPro" id="IPR044278">
    <property type="entry name" value="BHLH95-like"/>
</dbReference>
<dbReference type="GO" id="GO:0009960">
    <property type="term" value="P:endosperm development"/>
    <property type="evidence" value="ECO:0007669"/>
    <property type="project" value="InterPro"/>
</dbReference>
<dbReference type="PROSITE" id="PS50888">
    <property type="entry name" value="BHLH"/>
    <property type="match status" value="1"/>
</dbReference>
<dbReference type="PANTHER" id="PTHR46772">
    <property type="entry name" value="BHLH DOMAIN-CONTAINING PROTEIN"/>
    <property type="match status" value="1"/>
</dbReference>
<dbReference type="PANTHER" id="PTHR46772:SF9">
    <property type="entry name" value="BHLH DOMAIN-CONTAINING PROTEIN"/>
    <property type="match status" value="1"/>
</dbReference>
<dbReference type="Pfam" id="PF00010">
    <property type="entry name" value="HLH"/>
    <property type="match status" value="1"/>
</dbReference>
<organism evidence="6">
    <name type="scientific">Solanum chilense</name>
    <name type="common">Tomato</name>
    <name type="synonym">Lycopersicon chilense</name>
    <dbReference type="NCBI Taxonomy" id="4083"/>
    <lineage>
        <taxon>Eukaryota</taxon>
        <taxon>Viridiplantae</taxon>
        <taxon>Streptophyta</taxon>
        <taxon>Embryophyta</taxon>
        <taxon>Tracheophyta</taxon>
        <taxon>Spermatophyta</taxon>
        <taxon>Magnoliopsida</taxon>
        <taxon>eudicotyledons</taxon>
        <taxon>Gunneridae</taxon>
        <taxon>Pentapetalae</taxon>
        <taxon>asterids</taxon>
        <taxon>lamiids</taxon>
        <taxon>Solanales</taxon>
        <taxon>Solanaceae</taxon>
        <taxon>Solanoideae</taxon>
        <taxon>Solaneae</taxon>
        <taxon>Solanum</taxon>
        <taxon>Solanum subgen. Lycopersicon</taxon>
    </lineage>
</organism>
<proteinExistence type="predicted"/>
<protein>
    <recommendedName>
        <fullName evidence="5">BHLH domain-containing protein</fullName>
    </recommendedName>
</protein>
<dbReference type="GO" id="GO:0046983">
    <property type="term" value="F:protein dimerization activity"/>
    <property type="evidence" value="ECO:0007669"/>
    <property type="project" value="InterPro"/>
</dbReference>
<dbReference type="SUPFAM" id="SSF47459">
    <property type="entry name" value="HLH, helix-loop-helix DNA-binding domain"/>
    <property type="match status" value="1"/>
</dbReference>
<dbReference type="EMBL" id="RXGB01026328">
    <property type="protein sequence ID" value="TMW81336.1"/>
    <property type="molecule type" value="Genomic_DNA"/>
</dbReference>
<name>A0A6N2AGG6_SOLCI</name>
<keyword evidence="4" id="KW-0539">Nucleus</keyword>
<evidence type="ECO:0000256" key="1">
    <source>
        <dbReference type="ARBA" id="ARBA00004123"/>
    </source>
</evidence>
<comment type="subcellular location">
    <subcellularLocation>
        <location evidence="1">Nucleus</location>
    </subcellularLocation>
</comment>
<keyword evidence="3" id="KW-0804">Transcription</keyword>
<keyword evidence="2" id="KW-0805">Transcription regulation</keyword>
<dbReference type="InterPro" id="IPR036638">
    <property type="entry name" value="HLH_DNA-bd_sf"/>
</dbReference>
<comment type="caution">
    <text evidence="6">The sequence shown here is derived from an EMBL/GenBank/DDBJ whole genome shotgun (WGS) entry which is preliminary data.</text>
</comment>
<evidence type="ECO:0000256" key="3">
    <source>
        <dbReference type="ARBA" id="ARBA00023163"/>
    </source>
</evidence>
<evidence type="ECO:0000259" key="5">
    <source>
        <dbReference type="PROSITE" id="PS50888"/>
    </source>
</evidence>
<dbReference type="Gene3D" id="4.10.280.10">
    <property type="entry name" value="Helix-loop-helix DNA-binding domain"/>
    <property type="match status" value="1"/>
</dbReference>
<dbReference type="InterPro" id="IPR045239">
    <property type="entry name" value="bHLH95_bHLH"/>
</dbReference>